<dbReference type="VEuPathDB" id="VectorBase:RPRC006468"/>
<dbReference type="InterPro" id="IPR053207">
    <property type="entry name" value="Non-NMDA_GluR_Accessory"/>
</dbReference>
<name>T1HQZ8_RHOPR</name>
<organism evidence="3 4">
    <name type="scientific">Rhodnius prolixus</name>
    <name type="common">Triatomid bug</name>
    <dbReference type="NCBI Taxonomy" id="13249"/>
    <lineage>
        <taxon>Eukaryota</taxon>
        <taxon>Metazoa</taxon>
        <taxon>Ecdysozoa</taxon>
        <taxon>Arthropoda</taxon>
        <taxon>Hexapoda</taxon>
        <taxon>Insecta</taxon>
        <taxon>Pterygota</taxon>
        <taxon>Neoptera</taxon>
        <taxon>Paraneoptera</taxon>
        <taxon>Hemiptera</taxon>
        <taxon>Heteroptera</taxon>
        <taxon>Panheteroptera</taxon>
        <taxon>Cimicomorpha</taxon>
        <taxon>Reduviidae</taxon>
        <taxon>Triatominae</taxon>
        <taxon>Rhodnius</taxon>
    </lineage>
</organism>
<dbReference type="Pfam" id="PF00431">
    <property type="entry name" value="CUB"/>
    <property type="match status" value="1"/>
</dbReference>
<dbReference type="InParanoid" id="T1HQZ8"/>
<dbReference type="Proteomes" id="UP000015103">
    <property type="component" value="Unassembled WGS sequence"/>
</dbReference>
<dbReference type="SUPFAM" id="SSF49854">
    <property type="entry name" value="Spermadhesin, CUB domain"/>
    <property type="match status" value="1"/>
</dbReference>
<sequence>MKNQRENKSKRGNSVTTHSGNWVIEKQHQMYQRPGPSCDVKISSDQTKNGSITSPGFPGQYPPKTTCQYEFIASGRERIQLVFTDFSLFAPNELPKDLWCLKYTESSKGNVYDTAILSPHSDPIIATRTLQTHITTYRTGFSNGESKPTLRNQSL</sequence>
<dbReference type="EMBL" id="ACPB03022020">
    <property type="status" value="NOT_ANNOTATED_CDS"/>
    <property type="molecule type" value="Genomic_DNA"/>
</dbReference>
<dbReference type="HOGENOM" id="CLU_1697699_0_0_1"/>
<evidence type="ECO:0000256" key="2">
    <source>
        <dbReference type="PROSITE-ProRule" id="PRU00059"/>
    </source>
</evidence>
<dbReference type="CDD" id="cd00041">
    <property type="entry name" value="CUB"/>
    <property type="match status" value="1"/>
</dbReference>
<evidence type="ECO:0000256" key="1">
    <source>
        <dbReference type="ARBA" id="ARBA00023157"/>
    </source>
</evidence>
<dbReference type="GO" id="GO:0005886">
    <property type="term" value="C:plasma membrane"/>
    <property type="evidence" value="ECO:0007669"/>
    <property type="project" value="TreeGrafter"/>
</dbReference>
<protein>
    <submittedName>
        <fullName evidence="3">CUB domain-containing protein</fullName>
    </submittedName>
</protein>
<proteinExistence type="predicted"/>
<dbReference type="EnsemblMetazoa" id="RPRC006468-RA">
    <property type="protein sequence ID" value="RPRC006468-PA"/>
    <property type="gene ID" value="RPRC006468"/>
</dbReference>
<dbReference type="STRING" id="13249.T1HQZ8"/>
<dbReference type="InterPro" id="IPR000859">
    <property type="entry name" value="CUB_dom"/>
</dbReference>
<dbReference type="Gene3D" id="2.60.120.290">
    <property type="entry name" value="Spermadhesin, CUB domain"/>
    <property type="match status" value="1"/>
</dbReference>
<dbReference type="PROSITE" id="PS01180">
    <property type="entry name" value="CUB"/>
    <property type="match status" value="1"/>
</dbReference>
<keyword evidence="1" id="KW-1015">Disulfide bond</keyword>
<comment type="caution">
    <text evidence="2">Lacks conserved residue(s) required for the propagation of feature annotation.</text>
</comment>
<accession>T1HQZ8</accession>
<evidence type="ECO:0000313" key="3">
    <source>
        <dbReference type="EnsemblMetazoa" id="RPRC006468-PA"/>
    </source>
</evidence>
<evidence type="ECO:0000313" key="4">
    <source>
        <dbReference type="Proteomes" id="UP000015103"/>
    </source>
</evidence>
<reference evidence="3" key="1">
    <citation type="submission" date="2015-05" db="UniProtKB">
        <authorList>
            <consortium name="EnsemblMetazoa"/>
        </authorList>
    </citation>
    <scope>IDENTIFICATION</scope>
</reference>
<dbReference type="PANTHER" id="PTHR47537:SF2">
    <property type="entry name" value="CUBILIN"/>
    <property type="match status" value="1"/>
</dbReference>
<dbReference type="AlphaFoldDB" id="T1HQZ8"/>
<dbReference type="PANTHER" id="PTHR47537">
    <property type="entry name" value="CUBILIN"/>
    <property type="match status" value="1"/>
</dbReference>
<dbReference type="InterPro" id="IPR035914">
    <property type="entry name" value="Sperma_CUB_dom_sf"/>
</dbReference>
<keyword evidence="4" id="KW-1185">Reference proteome</keyword>